<dbReference type="InterPro" id="IPR051603">
    <property type="entry name" value="Zinc-ADH_QOR/CCCR"/>
</dbReference>
<evidence type="ECO:0000256" key="5">
    <source>
        <dbReference type="ARBA" id="ARBA00022884"/>
    </source>
</evidence>
<evidence type="ECO:0000256" key="1">
    <source>
        <dbReference type="ARBA" id="ARBA00004496"/>
    </source>
</evidence>
<dbReference type="SUPFAM" id="SSF50129">
    <property type="entry name" value="GroES-like"/>
    <property type="match status" value="1"/>
</dbReference>
<dbReference type="Gene3D" id="3.40.50.720">
    <property type="entry name" value="NAD(P)-binding Rossmann-like Domain"/>
    <property type="match status" value="1"/>
</dbReference>
<keyword evidence="8" id="KW-1185">Reference proteome</keyword>
<feature type="domain" description="Enoyl reductase (ER)" evidence="6">
    <location>
        <begin position="11"/>
        <end position="307"/>
    </location>
</feature>
<dbReference type="Pfam" id="PF08240">
    <property type="entry name" value="ADH_N"/>
    <property type="match status" value="1"/>
</dbReference>
<evidence type="ECO:0000256" key="2">
    <source>
        <dbReference type="ARBA" id="ARBA00011881"/>
    </source>
</evidence>
<keyword evidence="4" id="KW-0521">NADP</keyword>
<dbReference type="PANTHER" id="PTHR44154">
    <property type="entry name" value="QUINONE OXIDOREDUCTASE"/>
    <property type="match status" value="1"/>
</dbReference>
<dbReference type="SUPFAM" id="SSF51735">
    <property type="entry name" value="NAD(P)-binding Rossmann-fold domains"/>
    <property type="match status" value="1"/>
</dbReference>
<gene>
    <name evidence="7" type="ORF">GCM10009760_41660</name>
</gene>
<comment type="subcellular location">
    <subcellularLocation>
        <location evidence="1">Cytoplasm</location>
    </subcellularLocation>
</comment>
<keyword evidence="5" id="KW-0694">RNA-binding</keyword>
<dbReference type="EMBL" id="BAAANT010000025">
    <property type="protein sequence ID" value="GAA2148979.1"/>
    <property type="molecule type" value="Genomic_DNA"/>
</dbReference>
<reference evidence="7 8" key="1">
    <citation type="journal article" date="2019" name="Int. J. Syst. Evol. Microbiol.">
        <title>The Global Catalogue of Microorganisms (GCM) 10K type strain sequencing project: providing services to taxonomists for standard genome sequencing and annotation.</title>
        <authorList>
            <consortium name="The Broad Institute Genomics Platform"/>
            <consortium name="The Broad Institute Genome Sequencing Center for Infectious Disease"/>
            <person name="Wu L."/>
            <person name="Ma J."/>
        </authorList>
    </citation>
    <scope>NUCLEOTIDE SEQUENCE [LARGE SCALE GENOMIC DNA]</scope>
    <source>
        <strain evidence="7 8">JCM 14560</strain>
    </source>
</reference>
<dbReference type="CDD" id="cd05289">
    <property type="entry name" value="MDR_like_2"/>
    <property type="match status" value="1"/>
</dbReference>
<sequence>MTKAIAFSQYGGADVLHPIDIELPAPGPGQVLVAVRAVGVNPLDHKLRSGAMDGIFPVTFPAVPGYELSGVVEAVGAEVTGFEPGDEVFGAVMGGGYAERALVPADRLAPKPATLSWEQAASVPVAAETAERALDLLGVRAGHTLLVHGAAGGVGTLLLQFARARGITVVGTASEANHDHLRELGAIPVTYGEGLADRVKAAAPGGVDRVLDAAGQGGVLPLSVELAGGADRVLTIADVPGAQEHGVRFSGGAEGVEPYHARAYAAALALEEAGTLRLPLHRVLPLAEAAEAQRISEHGHLRGKIVLTV</sequence>
<evidence type="ECO:0000256" key="3">
    <source>
        <dbReference type="ARBA" id="ARBA00022490"/>
    </source>
</evidence>
<keyword evidence="3" id="KW-0963">Cytoplasm</keyword>
<organism evidence="7 8">
    <name type="scientific">Kitasatospora kazusensis</name>
    <dbReference type="NCBI Taxonomy" id="407974"/>
    <lineage>
        <taxon>Bacteria</taxon>
        <taxon>Bacillati</taxon>
        <taxon>Actinomycetota</taxon>
        <taxon>Actinomycetes</taxon>
        <taxon>Kitasatosporales</taxon>
        <taxon>Streptomycetaceae</taxon>
        <taxon>Kitasatospora</taxon>
    </lineage>
</organism>
<dbReference type="Proteomes" id="UP001422759">
    <property type="component" value="Unassembled WGS sequence"/>
</dbReference>
<dbReference type="Gene3D" id="3.90.180.10">
    <property type="entry name" value="Medium-chain alcohol dehydrogenases, catalytic domain"/>
    <property type="match status" value="1"/>
</dbReference>
<dbReference type="RefSeq" id="WP_344467262.1">
    <property type="nucleotide sequence ID" value="NZ_BAAANT010000025.1"/>
</dbReference>
<evidence type="ECO:0000313" key="8">
    <source>
        <dbReference type="Proteomes" id="UP001422759"/>
    </source>
</evidence>
<dbReference type="InterPro" id="IPR036291">
    <property type="entry name" value="NAD(P)-bd_dom_sf"/>
</dbReference>
<dbReference type="InterPro" id="IPR002364">
    <property type="entry name" value="Quin_OxRdtase/zeta-crystal_CS"/>
</dbReference>
<dbReference type="Pfam" id="PF13602">
    <property type="entry name" value="ADH_zinc_N_2"/>
    <property type="match status" value="1"/>
</dbReference>
<evidence type="ECO:0000259" key="6">
    <source>
        <dbReference type="SMART" id="SM00829"/>
    </source>
</evidence>
<comment type="caution">
    <text evidence="7">The sequence shown here is derived from an EMBL/GenBank/DDBJ whole genome shotgun (WGS) entry which is preliminary data.</text>
</comment>
<dbReference type="InterPro" id="IPR013154">
    <property type="entry name" value="ADH-like_N"/>
</dbReference>
<comment type="subunit">
    <text evidence="2">Homotetramer.</text>
</comment>
<dbReference type="SMART" id="SM00829">
    <property type="entry name" value="PKS_ER"/>
    <property type="match status" value="1"/>
</dbReference>
<dbReference type="PROSITE" id="PS01162">
    <property type="entry name" value="QOR_ZETA_CRYSTAL"/>
    <property type="match status" value="1"/>
</dbReference>
<evidence type="ECO:0000256" key="4">
    <source>
        <dbReference type="ARBA" id="ARBA00022857"/>
    </source>
</evidence>
<protein>
    <submittedName>
        <fullName evidence="7">NADP-dependent oxidoreductase</fullName>
    </submittedName>
</protein>
<dbReference type="InterPro" id="IPR011032">
    <property type="entry name" value="GroES-like_sf"/>
</dbReference>
<dbReference type="PANTHER" id="PTHR44154:SF1">
    <property type="entry name" value="QUINONE OXIDOREDUCTASE"/>
    <property type="match status" value="1"/>
</dbReference>
<name>A0ABN2ZXB3_9ACTN</name>
<accession>A0ABN2ZXB3</accession>
<dbReference type="InterPro" id="IPR020843">
    <property type="entry name" value="ER"/>
</dbReference>
<proteinExistence type="predicted"/>
<evidence type="ECO:0000313" key="7">
    <source>
        <dbReference type="EMBL" id="GAA2148979.1"/>
    </source>
</evidence>